<accession>A0A849BHP9</accession>
<keyword evidence="3" id="KW-1185">Reference proteome</keyword>
<comment type="caution">
    <text evidence="2">The sequence shown here is derived from an EMBL/GenBank/DDBJ whole genome shotgun (WGS) entry which is preliminary data.</text>
</comment>
<sequence>MTLRTEPWPAGTPCWIDVVVGDVRSSSDFYAAVLGWDVPAPDEEHGGYVIASVDGAAAAGIGPKHDPDAPSAWTLYLATDDADATAAAAVEHGGVVLLPPGDVGPLGRLAVLADPTGATVGLWQAGTHIGCGVVNAPGGLVWEDLRSPAPDIARTFYAGVFGYSTEGVDMAPEDYTTFALPAGDPLGGIGGLMGADAPHWLVYVGVEDADAAAAAAEASGGRVVSPPVDTPFGRMTVLADPDGAVFTAMTLADPPA</sequence>
<gene>
    <name evidence="2" type="ORF">HLB09_06125</name>
</gene>
<reference evidence="2 3" key="1">
    <citation type="submission" date="2020-05" db="EMBL/GenBank/DDBJ databases">
        <title>MicrobeNet Type strains.</title>
        <authorList>
            <person name="Nicholson A.C."/>
        </authorList>
    </citation>
    <scope>NUCLEOTIDE SEQUENCE [LARGE SCALE GENOMIC DNA]</scope>
    <source>
        <strain evidence="2 3">JCM 14547</strain>
    </source>
</reference>
<dbReference type="CDD" id="cd07247">
    <property type="entry name" value="SgaA_N_like"/>
    <property type="match status" value="1"/>
</dbReference>
<evidence type="ECO:0000313" key="3">
    <source>
        <dbReference type="Proteomes" id="UP000555552"/>
    </source>
</evidence>
<proteinExistence type="predicted"/>
<dbReference type="InterPro" id="IPR052164">
    <property type="entry name" value="Anthracycline_SecMetBiosynth"/>
</dbReference>
<protein>
    <submittedName>
        <fullName evidence="2">VOC family protein</fullName>
    </submittedName>
</protein>
<dbReference type="Proteomes" id="UP000555552">
    <property type="component" value="Unassembled WGS sequence"/>
</dbReference>
<dbReference type="InterPro" id="IPR004360">
    <property type="entry name" value="Glyas_Fos-R_dOase_dom"/>
</dbReference>
<dbReference type="InterPro" id="IPR029068">
    <property type="entry name" value="Glyas_Bleomycin-R_OHBP_Dase"/>
</dbReference>
<name>A0A849BHP9_9ACTN</name>
<evidence type="ECO:0000259" key="1">
    <source>
        <dbReference type="PROSITE" id="PS51819"/>
    </source>
</evidence>
<dbReference type="AlphaFoldDB" id="A0A849BHP9"/>
<dbReference type="PANTHER" id="PTHR33993">
    <property type="entry name" value="GLYOXALASE-RELATED"/>
    <property type="match status" value="1"/>
</dbReference>
<feature type="domain" description="VOC" evidence="1">
    <location>
        <begin position="12"/>
        <end position="125"/>
    </location>
</feature>
<feature type="domain" description="VOC" evidence="1">
    <location>
        <begin position="139"/>
        <end position="251"/>
    </location>
</feature>
<organism evidence="2 3">
    <name type="scientific">Pseudokineococcus marinus</name>
    <dbReference type="NCBI Taxonomy" id="351215"/>
    <lineage>
        <taxon>Bacteria</taxon>
        <taxon>Bacillati</taxon>
        <taxon>Actinomycetota</taxon>
        <taxon>Actinomycetes</taxon>
        <taxon>Kineosporiales</taxon>
        <taxon>Kineosporiaceae</taxon>
        <taxon>Pseudokineococcus</taxon>
    </lineage>
</organism>
<dbReference type="PROSITE" id="PS51819">
    <property type="entry name" value="VOC"/>
    <property type="match status" value="2"/>
</dbReference>
<dbReference type="InterPro" id="IPR037523">
    <property type="entry name" value="VOC_core"/>
</dbReference>
<dbReference type="RefSeq" id="WP_171202515.1">
    <property type="nucleotide sequence ID" value="NZ_BAAANP010000001.1"/>
</dbReference>
<dbReference type="PANTHER" id="PTHR33993:SF10">
    <property type="entry name" value="CONSERVED PROTEIN"/>
    <property type="match status" value="1"/>
</dbReference>
<evidence type="ECO:0000313" key="2">
    <source>
        <dbReference type="EMBL" id="NNH22679.1"/>
    </source>
</evidence>
<dbReference type="Pfam" id="PF00903">
    <property type="entry name" value="Glyoxalase"/>
    <property type="match status" value="2"/>
</dbReference>
<dbReference type="Gene3D" id="3.10.180.10">
    <property type="entry name" value="2,3-Dihydroxybiphenyl 1,2-Dioxygenase, domain 1"/>
    <property type="match status" value="2"/>
</dbReference>
<dbReference type="EMBL" id="JABEMA010000059">
    <property type="protein sequence ID" value="NNH22679.1"/>
    <property type="molecule type" value="Genomic_DNA"/>
</dbReference>
<dbReference type="SUPFAM" id="SSF54593">
    <property type="entry name" value="Glyoxalase/Bleomycin resistance protein/Dihydroxybiphenyl dioxygenase"/>
    <property type="match status" value="2"/>
</dbReference>